<evidence type="ECO:0000313" key="2">
    <source>
        <dbReference type="Proteomes" id="UP000799753"/>
    </source>
</evidence>
<dbReference type="Proteomes" id="UP000799753">
    <property type="component" value="Unassembled WGS sequence"/>
</dbReference>
<gene>
    <name evidence="1" type="ORF">P280DRAFT_228401</name>
</gene>
<organism evidence="1 2">
    <name type="scientific">Massarina eburnea CBS 473.64</name>
    <dbReference type="NCBI Taxonomy" id="1395130"/>
    <lineage>
        <taxon>Eukaryota</taxon>
        <taxon>Fungi</taxon>
        <taxon>Dikarya</taxon>
        <taxon>Ascomycota</taxon>
        <taxon>Pezizomycotina</taxon>
        <taxon>Dothideomycetes</taxon>
        <taxon>Pleosporomycetidae</taxon>
        <taxon>Pleosporales</taxon>
        <taxon>Massarineae</taxon>
        <taxon>Massarinaceae</taxon>
        <taxon>Massarina</taxon>
    </lineage>
</organism>
<proteinExistence type="predicted"/>
<protein>
    <submittedName>
        <fullName evidence="1">Uncharacterized protein</fullName>
    </submittedName>
</protein>
<evidence type="ECO:0000313" key="1">
    <source>
        <dbReference type="EMBL" id="KAF2644263.1"/>
    </source>
</evidence>
<dbReference type="EMBL" id="MU006779">
    <property type="protein sequence ID" value="KAF2644263.1"/>
    <property type="molecule type" value="Genomic_DNA"/>
</dbReference>
<name>A0A6A6SBY0_9PLEO</name>
<accession>A0A6A6SBY0</accession>
<reference evidence="1" key="1">
    <citation type="journal article" date="2020" name="Stud. Mycol.">
        <title>101 Dothideomycetes genomes: a test case for predicting lifestyles and emergence of pathogens.</title>
        <authorList>
            <person name="Haridas S."/>
            <person name="Albert R."/>
            <person name="Binder M."/>
            <person name="Bloem J."/>
            <person name="Labutti K."/>
            <person name="Salamov A."/>
            <person name="Andreopoulos B."/>
            <person name="Baker S."/>
            <person name="Barry K."/>
            <person name="Bills G."/>
            <person name="Bluhm B."/>
            <person name="Cannon C."/>
            <person name="Castanera R."/>
            <person name="Culley D."/>
            <person name="Daum C."/>
            <person name="Ezra D."/>
            <person name="Gonzalez J."/>
            <person name="Henrissat B."/>
            <person name="Kuo A."/>
            <person name="Liang C."/>
            <person name="Lipzen A."/>
            <person name="Lutzoni F."/>
            <person name="Magnuson J."/>
            <person name="Mondo S."/>
            <person name="Nolan M."/>
            <person name="Ohm R."/>
            <person name="Pangilinan J."/>
            <person name="Park H.-J."/>
            <person name="Ramirez L."/>
            <person name="Alfaro M."/>
            <person name="Sun H."/>
            <person name="Tritt A."/>
            <person name="Yoshinaga Y."/>
            <person name="Zwiers L.-H."/>
            <person name="Turgeon B."/>
            <person name="Goodwin S."/>
            <person name="Spatafora J."/>
            <person name="Crous P."/>
            <person name="Grigoriev I."/>
        </authorList>
    </citation>
    <scope>NUCLEOTIDE SEQUENCE</scope>
    <source>
        <strain evidence="1">CBS 473.64</strain>
    </source>
</reference>
<sequence>MLHPCRYRIAFNTRPFPFGAQLPSFTTTHSRRSFLLHIIILLSSPLPHSCEKTRACHWPHIHVISIEPSGALAGHGITLRSTTGHACTPPSLSRLSLSRSTCLFVTRSTTFARG</sequence>
<keyword evidence="2" id="KW-1185">Reference proteome</keyword>
<dbReference type="AlphaFoldDB" id="A0A6A6SBY0"/>